<gene>
    <name evidence="5" type="primary">cysK</name>
    <name evidence="5" type="ORF">HZY85_02345</name>
</gene>
<name>A0ABX2SYF6_9BACL</name>
<dbReference type="GO" id="GO:0004124">
    <property type="term" value="F:cysteine synthase activity"/>
    <property type="evidence" value="ECO:0007669"/>
    <property type="project" value="UniProtKB-EC"/>
</dbReference>
<dbReference type="SUPFAM" id="SSF53686">
    <property type="entry name" value="Tryptophan synthase beta subunit-like PLP-dependent enzymes"/>
    <property type="match status" value="1"/>
</dbReference>
<dbReference type="RefSeq" id="WP_179940483.1">
    <property type="nucleotide sequence ID" value="NZ_JACBYF010000003.1"/>
</dbReference>
<sequence>MNHSSLKFVGNTPIYQLEGTNIFVKLEKYNLGGSVKDRAVLGMLEEAKRQGKLNKDTLVIEPTSGNTGIAIALLSSILGYKAVLVMPESMSVERRALIKAYGAQLILTPKELGIRGSIEKAKELTEKYDNSIILSQFDNPANPNYHYKTTAEEIFTQVPNIDIFVAGIGTGGTFSGVVKYLKEKNPNILGVALEPAESPAISEGVGGVHRIQGIGTGFVPDNFNKDLMDEILKITSEEAIEEAKNFMLTTGIGVGISSGAAVLGAKRVAEKYPDKTIVTVLPDGADKYFSMFEFEDVKYIDEE</sequence>
<evidence type="ECO:0000256" key="2">
    <source>
        <dbReference type="ARBA" id="ARBA00004962"/>
    </source>
</evidence>
<dbReference type="Proteomes" id="UP000531840">
    <property type="component" value="Unassembled WGS sequence"/>
</dbReference>
<reference evidence="5 6" key="1">
    <citation type="submission" date="2020-07" db="EMBL/GenBank/DDBJ databases">
        <title>MOT database genomes.</title>
        <authorList>
            <person name="Joseph S."/>
            <person name="Aduse-Opoku J."/>
            <person name="Hashim A."/>
            <person name="Wade W."/>
            <person name="Curtis M."/>
        </authorList>
    </citation>
    <scope>NUCLEOTIDE SEQUENCE [LARGE SCALE GENOMIC DNA]</scope>
    <source>
        <strain evidence="5 6">CIP 106318</strain>
    </source>
</reference>
<dbReference type="EMBL" id="JACBYF010000003">
    <property type="protein sequence ID" value="NYS47032.1"/>
    <property type="molecule type" value="Genomic_DNA"/>
</dbReference>
<keyword evidence="5" id="KW-0808">Transferase</keyword>
<proteinExistence type="predicted"/>
<dbReference type="Gene3D" id="3.40.50.1100">
    <property type="match status" value="2"/>
</dbReference>
<dbReference type="InterPro" id="IPR001926">
    <property type="entry name" value="TrpB-like_PALP"/>
</dbReference>
<dbReference type="InterPro" id="IPR005859">
    <property type="entry name" value="CysK"/>
</dbReference>
<evidence type="ECO:0000256" key="3">
    <source>
        <dbReference type="ARBA" id="ARBA00022898"/>
    </source>
</evidence>
<dbReference type="NCBIfam" id="TIGR01136">
    <property type="entry name" value="cysKM"/>
    <property type="match status" value="1"/>
</dbReference>
<evidence type="ECO:0000259" key="4">
    <source>
        <dbReference type="Pfam" id="PF00291"/>
    </source>
</evidence>
<keyword evidence="6" id="KW-1185">Reference proteome</keyword>
<protein>
    <submittedName>
        <fullName evidence="5">Cysteine synthase A</fullName>
        <ecNumber evidence="5">2.5.1.47</ecNumber>
    </submittedName>
</protein>
<organism evidence="5 6">
    <name type="scientific">Gemelliphila palaticanis</name>
    <dbReference type="NCBI Taxonomy" id="81950"/>
    <lineage>
        <taxon>Bacteria</taxon>
        <taxon>Bacillati</taxon>
        <taxon>Bacillota</taxon>
        <taxon>Bacilli</taxon>
        <taxon>Bacillales</taxon>
        <taxon>Gemellaceae</taxon>
        <taxon>Gemelliphila</taxon>
    </lineage>
</organism>
<feature type="domain" description="Tryptophan synthase beta chain-like PALP" evidence="4">
    <location>
        <begin position="8"/>
        <end position="283"/>
    </location>
</feature>
<dbReference type="PANTHER" id="PTHR10314">
    <property type="entry name" value="CYSTATHIONINE BETA-SYNTHASE"/>
    <property type="match status" value="1"/>
</dbReference>
<dbReference type="EC" id="2.5.1.47" evidence="5"/>
<dbReference type="InterPro" id="IPR005856">
    <property type="entry name" value="Cys_synth"/>
</dbReference>
<accession>A0ABX2SYF6</accession>
<evidence type="ECO:0000256" key="1">
    <source>
        <dbReference type="ARBA" id="ARBA00001933"/>
    </source>
</evidence>
<comment type="pathway">
    <text evidence="2">Amino-acid biosynthesis; L-cysteine biosynthesis; L-cysteine from L-serine: step 2/2.</text>
</comment>
<dbReference type="NCBIfam" id="TIGR01139">
    <property type="entry name" value="cysK"/>
    <property type="match status" value="1"/>
</dbReference>
<evidence type="ECO:0000313" key="5">
    <source>
        <dbReference type="EMBL" id="NYS47032.1"/>
    </source>
</evidence>
<dbReference type="Pfam" id="PF00291">
    <property type="entry name" value="PALP"/>
    <property type="match status" value="1"/>
</dbReference>
<dbReference type="InterPro" id="IPR036052">
    <property type="entry name" value="TrpB-like_PALP_sf"/>
</dbReference>
<dbReference type="CDD" id="cd01561">
    <property type="entry name" value="CBS_like"/>
    <property type="match status" value="1"/>
</dbReference>
<comment type="cofactor">
    <cofactor evidence="1">
        <name>pyridoxal 5'-phosphate</name>
        <dbReference type="ChEBI" id="CHEBI:597326"/>
    </cofactor>
</comment>
<comment type="caution">
    <text evidence="5">The sequence shown here is derived from an EMBL/GenBank/DDBJ whole genome shotgun (WGS) entry which is preliminary data.</text>
</comment>
<keyword evidence="3" id="KW-0663">Pyridoxal phosphate</keyword>
<dbReference type="InterPro" id="IPR050214">
    <property type="entry name" value="Cys_Synth/Cystath_Beta-Synth"/>
</dbReference>
<evidence type="ECO:0000313" key="6">
    <source>
        <dbReference type="Proteomes" id="UP000531840"/>
    </source>
</evidence>